<evidence type="ECO:0000256" key="17">
    <source>
        <dbReference type="ARBA" id="ARBA00041185"/>
    </source>
</evidence>
<evidence type="ECO:0000256" key="13">
    <source>
        <dbReference type="ARBA" id="ARBA00023316"/>
    </source>
</evidence>
<keyword evidence="7 23" id="KW-0812">Transmembrane</keyword>
<dbReference type="Pfam" id="PF01098">
    <property type="entry name" value="FTSW_RODA_SPOVE"/>
    <property type="match status" value="1"/>
</dbReference>
<accession>A0A9D1MY47</accession>
<evidence type="ECO:0000256" key="1">
    <source>
        <dbReference type="ARBA" id="ARBA00004651"/>
    </source>
</evidence>
<dbReference type="GO" id="GO:0005886">
    <property type="term" value="C:plasma membrane"/>
    <property type="evidence" value="ECO:0007669"/>
    <property type="project" value="UniProtKB-SubCell"/>
</dbReference>
<evidence type="ECO:0000256" key="9">
    <source>
        <dbReference type="ARBA" id="ARBA00022984"/>
    </source>
</evidence>
<feature type="transmembrane region" description="Helical" evidence="23">
    <location>
        <begin position="270"/>
        <end position="288"/>
    </location>
</feature>
<evidence type="ECO:0000256" key="6">
    <source>
        <dbReference type="ARBA" id="ARBA00022679"/>
    </source>
</evidence>
<dbReference type="GO" id="GO:0008955">
    <property type="term" value="F:peptidoglycan glycosyltransferase activity"/>
    <property type="evidence" value="ECO:0007669"/>
    <property type="project" value="UniProtKB-EC"/>
</dbReference>
<dbReference type="EMBL" id="DVOD01000008">
    <property type="protein sequence ID" value="HIU91693.1"/>
    <property type="molecule type" value="Genomic_DNA"/>
</dbReference>
<evidence type="ECO:0000256" key="23">
    <source>
        <dbReference type="SAM" id="Phobius"/>
    </source>
</evidence>
<keyword evidence="4" id="KW-0132">Cell division</keyword>
<protein>
    <recommendedName>
        <fullName evidence="17">Probable peptidoglycan glycosyltransferase FtsW</fullName>
        <ecNumber evidence="19">2.4.99.28</ecNumber>
    </recommendedName>
    <alternativeName>
        <fullName evidence="18">Cell division protein FtsW</fullName>
    </alternativeName>
    <alternativeName>
        <fullName evidence="15">Cell wall polymerase</fullName>
    </alternativeName>
    <alternativeName>
        <fullName evidence="14">Peptidoglycan polymerase</fullName>
    </alternativeName>
</protein>
<evidence type="ECO:0000256" key="10">
    <source>
        <dbReference type="ARBA" id="ARBA00022989"/>
    </source>
</evidence>
<comment type="pathway">
    <text evidence="2">Cell wall biogenesis; peptidoglycan biosynthesis.</text>
</comment>
<evidence type="ECO:0000256" key="12">
    <source>
        <dbReference type="ARBA" id="ARBA00023306"/>
    </source>
</evidence>
<comment type="function">
    <text evidence="21">Peptidoglycan polymerase that is essential for cell division.</text>
</comment>
<name>A0A9D1MY47_9CLOT</name>
<evidence type="ECO:0000256" key="19">
    <source>
        <dbReference type="ARBA" id="ARBA00044770"/>
    </source>
</evidence>
<comment type="caution">
    <text evidence="24">The sequence shown here is derived from an EMBL/GenBank/DDBJ whole genome shotgun (WGS) entry which is preliminary data.</text>
</comment>
<dbReference type="GO" id="GO:0071555">
    <property type="term" value="P:cell wall organization"/>
    <property type="evidence" value="ECO:0007669"/>
    <property type="project" value="UniProtKB-KW"/>
</dbReference>
<evidence type="ECO:0000256" key="8">
    <source>
        <dbReference type="ARBA" id="ARBA00022960"/>
    </source>
</evidence>
<comment type="similarity">
    <text evidence="16">Belongs to the SEDS family. FtsW subfamily.</text>
</comment>
<evidence type="ECO:0000256" key="21">
    <source>
        <dbReference type="ARBA" id="ARBA00049966"/>
    </source>
</evidence>
<feature type="transmembrane region" description="Helical" evidence="23">
    <location>
        <begin position="350"/>
        <end position="371"/>
    </location>
</feature>
<evidence type="ECO:0000256" key="15">
    <source>
        <dbReference type="ARBA" id="ARBA00033270"/>
    </source>
</evidence>
<feature type="region of interest" description="Disordered" evidence="22">
    <location>
        <begin position="1"/>
        <end position="34"/>
    </location>
</feature>
<sequence>MNNGEEYLKTMPYQRNNRQNKRHTGRRNYGYENEGRGGVPSDVVLSPPDTTLMVVVAFLVVIGLMAIFSAGAPKAMDLGQNPASFALKQFAYLIVGFFGLKYFMNLDYKKLRDWAVPFAWFVIVMLALVDFTPLGVIVNGARRWIMLGPIQFQPSEMTKFAVIMLLANAFYRDANIFSSTKWSRYFVPILIMVFLVFKQPNLSMVILLLITSMVMYLSVAGSVKYMVTIGLAGIASAVGTILLFGKKLLHGYQMQRIQIWLNPNMDPYGAGYNIIQSLLAFAAGGFWGVGYGNSKQKLAWLPEGHTDFIFAVIAEELGFLGCFLVIGLFWTFIHRGIIISSRANDMFGKLLAVGITLSIGLQAFINMSVSSSLIPATGVPLPFISYGGTSLIVSLCMVGVLLNISKKRIKRIRNYERNY</sequence>
<organism evidence="24 25">
    <name type="scientific">Candidatus Limenecus avicola</name>
    <dbReference type="NCBI Taxonomy" id="2840847"/>
    <lineage>
        <taxon>Bacteria</taxon>
        <taxon>Bacillati</taxon>
        <taxon>Bacillota</taxon>
        <taxon>Clostridia</taxon>
        <taxon>Eubacteriales</taxon>
        <taxon>Clostridiaceae</taxon>
        <taxon>Clostridiaceae incertae sedis</taxon>
        <taxon>Candidatus Limenecus</taxon>
    </lineage>
</organism>
<keyword evidence="11 23" id="KW-0472">Membrane</keyword>
<keyword evidence="10 23" id="KW-1133">Transmembrane helix</keyword>
<dbReference type="GO" id="GO:0009252">
    <property type="term" value="P:peptidoglycan biosynthetic process"/>
    <property type="evidence" value="ECO:0007669"/>
    <property type="project" value="UniProtKB-KW"/>
</dbReference>
<feature type="transmembrane region" description="Helical" evidence="23">
    <location>
        <begin position="85"/>
        <end position="104"/>
    </location>
</feature>
<evidence type="ECO:0000256" key="4">
    <source>
        <dbReference type="ARBA" id="ARBA00022618"/>
    </source>
</evidence>
<evidence type="ECO:0000256" key="2">
    <source>
        <dbReference type="ARBA" id="ARBA00004752"/>
    </source>
</evidence>
<reference evidence="24" key="1">
    <citation type="submission" date="2020-10" db="EMBL/GenBank/DDBJ databases">
        <authorList>
            <person name="Gilroy R."/>
        </authorList>
    </citation>
    <scope>NUCLEOTIDE SEQUENCE</scope>
    <source>
        <strain evidence="24">CHK154-7741</strain>
    </source>
</reference>
<keyword evidence="9" id="KW-0573">Peptidoglycan synthesis</keyword>
<feature type="transmembrane region" description="Helical" evidence="23">
    <location>
        <begin position="52"/>
        <end position="73"/>
    </location>
</feature>
<evidence type="ECO:0000256" key="14">
    <source>
        <dbReference type="ARBA" id="ARBA00032370"/>
    </source>
</evidence>
<comment type="catalytic activity">
    <reaction evidence="20">
        <text>[GlcNAc-(1-&gt;4)-Mur2Ac(oyl-L-Ala-gamma-D-Glu-L-Lys-D-Ala-D-Ala)](n)-di-trans,octa-cis-undecaprenyl diphosphate + beta-D-GlcNAc-(1-&gt;4)-Mur2Ac(oyl-L-Ala-gamma-D-Glu-L-Lys-D-Ala-D-Ala)-di-trans,octa-cis-undecaprenyl diphosphate = [GlcNAc-(1-&gt;4)-Mur2Ac(oyl-L-Ala-gamma-D-Glu-L-Lys-D-Ala-D-Ala)](n+1)-di-trans,octa-cis-undecaprenyl diphosphate + di-trans,octa-cis-undecaprenyl diphosphate + H(+)</text>
        <dbReference type="Rhea" id="RHEA:23708"/>
        <dbReference type="Rhea" id="RHEA-COMP:9602"/>
        <dbReference type="Rhea" id="RHEA-COMP:9603"/>
        <dbReference type="ChEBI" id="CHEBI:15378"/>
        <dbReference type="ChEBI" id="CHEBI:58405"/>
        <dbReference type="ChEBI" id="CHEBI:60033"/>
        <dbReference type="ChEBI" id="CHEBI:78435"/>
        <dbReference type="EC" id="2.4.99.28"/>
    </reaction>
</comment>
<reference evidence="24" key="2">
    <citation type="journal article" date="2021" name="PeerJ">
        <title>Extensive microbial diversity within the chicken gut microbiome revealed by metagenomics and culture.</title>
        <authorList>
            <person name="Gilroy R."/>
            <person name="Ravi A."/>
            <person name="Getino M."/>
            <person name="Pursley I."/>
            <person name="Horton D.L."/>
            <person name="Alikhan N.F."/>
            <person name="Baker D."/>
            <person name="Gharbi K."/>
            <person name="Hall N."/>
            <person name="Watson M."/>
            <person name="Adriaenssens E.M."/>
            <person name="Foster-Nyarko E."/>
            <person name="Jarju S."/>
            <person name="Secka A."/>
            <person name="Antonio M."/>
            <person name="Oren A."/>
            <person name="Chaudhuri R.R."/>
            <person name="La Ragione R."/>
            <person name="Hildebrand F."/>
            <person name="Pallen M.J."/>
        </authorList>
    </citation>
    <scope>NUCLEOTIDE SEQUENCE</scope>
    <source>
        <strain evidence="24">CHK154-7741</strain>
    </source>
</reference>
<dbReference type="Proteomes" id="UP000886748">
    <property type="component" value="Unassembled WGS sequence"/>
</dbReference>
<keyword evidence="13" id="KW-0961">Cell wall biogenesis/degradation</keyword>
<evidence type="ECO:0000256" key="3">
    <source>
        <dbReference type="ARBA" id="ARBA00022475"/>
    </source>
</evidence>
<keyword evidence="8" id="KW-0133">Cell shape</keyword>
<feature type="transmembrane region" description="Helical" evidence="23">
    <location>
        <begin position="229"/>
        <end position="249"/>
    </location>
</feature>
<dbReference type="PANTHER" id="PTHR30474:SF2">
    <property type="entry name" value="PEPTIDOGLYCAN GLYCOSYLTRANSFERASE FTSW-RELATED"/>
    <property type="match status" value="1"/>
</dbReference>
<evidence type="ECO:0000313" key="25">
    <source>
        <dbReference type="Proteomes" id="UP000886748"/>
    </source>
</evidence>
<dbReference type="EC" id="2.4.99.28" evidence="19"/>
<keyword evidence="5" id="KW-0328">Glycosyltransferase</keyword>
<dbReference type="GO" id="GO:0015648">
    <property type="term" value="F:lipid-linked peptidoglycan transporter activity"/>
    <property type="evidence" value="ECO:0007669"/>
    <property type="project" value="TreeGrafter"/>
</dbReference>
<dbReference type="GO" id="GO:0008360">
    <property type="term" value="P:regulation of cell shape"/>
    <property type="evidence" value="ECO:0007669"/>
    <property type="project" value="UniProtKB-KW"/>
</dbReference>
<dbReference type="InterPro" id="IPR013437">
    <property type="entry name" value="FtsW"/>
</dbReference>
<dbReference type="PANTHER" id="PTHR30474">
    <property type="entry name" value="CELL CYCLE PROTEIN"/>
    <property type="match status" value="1"/>
</dbReference>
<keyword evidence="12" id="KW-0131">Cell cycle</keyword>
<evidence type="ECO:0000256" key="16">
    <source>
        <dbReference type="ARBA" id="ARBA00038053"/>
    </source>
</evidence>
<comment type="subcellular location">
    <subcellularLocation>
        <location evidence="1">Cell membrane</location>
        <topology evidence="1">Multi-pass membrane protein</topology>
    </subcellularLocation>
</comment>
<feature type="transmembrane region" description="Helical" evidence="23">
    <location>
        <begin position="383"/>
        <end position="404"/>
    </location>
</feature>
<keyword evidence="3" id="KW-1003">Cell membrane</keyword>
<keyword evidence="6" id="KW-0808">Transferase</keyword>
<dbReference type="GO" id="GO:0051301">
    <property type="term" value="P:cell division"/>
    <property type="evidence" value="ECO:0007669"/>
    <property type="project" value="UniProtKB-KW"/>
</dbReference>
<proteinExistence type="inferred from homology"/>
<dbReference type="NCBIfam" id="TIGR02614">
    <property type="entry name" value="ftsW"/>
    <property type="match status" value="1"/>
</dbReference>
<feature type="transmembrane region" description="Helical" evidence="23">
    <location>
        <begin position="308"/>
        <end position="330"/>
    </location>
</feature>
<evidence type="ECO:0000256" key="7">
    <source>
        <dbReference type="ARBA" id="ARBA00022692"/>
    </source>
</evidence>
<evidence type="ECO:0000256" key="5">
    <source>
        <dbReference type="ARBA" id="ARBA00022676"/>
    </source>
</evidence>
<evidence type="ECO:0000256" key="11">
    <source>
        <dbReference type="ARBA" id="ARBA00023136"/>
    </source>
</evidence>
<dbReference type="AlphaFoldDB" id="A0A9D1MY47"/>
<evidence type="ECO:0000256" key="22">
    <source>
        <dbReference type="SAM" id="MobiDB-lite"/>
    </source>
</evidence>
<dbReference type="InterPro" id="IPR001182">
    <property type="entry name" value="FtsW/RodA"/>
</dbReference>
<evidence type="ECO:0000256" key="18">
    <source>
        <dbReference type="ARBA" id="ARBA00041418"/>
    </source>
</evidence>
<evidence type="ECO:0000313" key="24">
    <source>
        <dbReference type="EMBL" id="HIU91693.1"/>
    </source>
</evidence>
<gene>
    <name evidence="24" type="primary">ftsW</name>
    <name evidence="24" type="ORF">IAD26_01015</name>
</gene>
<dbReference type="GO" id="GO:0032153">
    <property type="term" value="C:cell division site"/>
    <property type="evidence" value="ECO:0007669"/>
    <property type="project" value="TreeGrafter"/>
</dbReference>
<evidence type="ECO:0000256" key="20">
    <source>
        <dbReference type="ARBA" id="ARBA00049902"/>
    </source>
</evidence>
<feature type="transmembrane region" description="Helical" evidence="23">
    <location>
        <begin position="116"/>
        <end position="138"/>
    </location>
</feature>